<dbReference type="Proteomes" id="UP000284220">
    <property type="component" value="Unassembled WGS sequence"/>
</dbReference>
<protein>
    <submittedName>
        <fullName evidence="1">Uncharacterized protein</fullName>
    </submittedName>
</protein>
<reference evidence="1 2" key="1">
    <citation type="submission" date="2018-08" db="EMBL/GenBank/DDBJ databases">
        <title>A genome reference for cultivated species of the human gut microbiota.</title>
        <authorList>
            <person name="Zou Y."/>
            <person name="Xue W."/>
            <person name="Luo G."/>
        </authorList>
    </citation>
    <scope>NUCLEOTIDE SEQUENCE [LARGE SCALE GENOMIC DNA]</scope>
    <source>
        <strain evidence="1 2">AM22-9LB</strain>
    </source>
</reference>
<accession>A0A414SKF3</accession>
<evidence type="ECO:0000313" key="1">
    <source>
        <dbReference type="EMBL" id="RHG20075.1"/>
    </source>
</evidence>
<dbReference type="EMBL" id="QRHZ01000001">
    <property type="protein sequence ID" value="RHG20075.1"/>
    <property type="molecule type" value="Genomic_DNA"/>
</dbReference>
<dbReference type="RefSeq" id="WP_118197397.1">
    <property type="nucleotide sequence ID" value="NZ_QRHZ01000001.1"/>
</dbReference>
<dbReference type="AlphaFoldDB" id="A0A414SKF3"/>
<evidence type="ECO:0000313" key="2">
    <source>
        <dbReference type="Proteomes" id="UP000284220"/>
    </source>
</evidence>
<comment type="caution">
    <text evidence="1">The sequence shown here is derived from an EMBL/GenBank/DDBJ whole genome shotgun (WGS) entry which is preliminary data.</text>
</comment>
<sequence>MRKYVSAKYLRITMYDNDFTYSLLQLADILYEIFCTTRFPEDKDLPILKDYVQHLWFSLHNIDRRMEHKSCNDFKETHLKIFTPHLEFVDYLDIPAGWNNDVDVYIPMFENAEILRR</sequence>
<gene>
    <name evidence="1" type="ORF">DW272_02390</name>
</gene>
<name>A0A414SKF3_9FIRM</name>
<organism evidence="1 2">
    <name type="scientific">Blautia obeum</name>
    <dbReference type="NCBI Taxonomy" id="40520"/>
    <lineage>
        <taxon>Bacteria</taxon>
        <taxon>Bacillati</taxon>
        <taxon>Bacillota</taxon>
        <taxon>Clostridia</taxon>
        <taxon>Lachnospirales</taxon>
        <taxon>Lachnospiraceae</taxon>
        <taxon>Blautia</taxon>
    </lineage>
</organism>
<proteinExistence type="predicted"/>